<proteinExistence type="predicted"/>
<reference evidence="1 2" key="1">
    <citation type="submission" date="2013-11" db="EMBL/GenBank/DDBJ databases">
        <title>Complete genome sequence of Rhizobium gallicum bv. gallicum R602.</title>
        <authorList>
            <person name="Bustos P."/>
            <person name="Santamaria R.I."/>
            <person name="Lozano L."/>
            <person name="Acosta J.L."/>
            <person name="Ormeno-Orrillo E."/>
            <person name="Rogel M.A."/>
            <person name="Romero D."/>
            <person name="Cevallos M.A."/>
            <person name="Martinez-Romero E."/>
            <person name="Gonzalez V."/>
        </authorList>
    </citation>
    <scope>NUCLEOTIDE SEQUENCE [LARGE SCALE GENOMIC DNA]</scope>
    <source>
        <strain evidence="1 2">R602</strain>
    </source>
</reference>
<dbReference type="Gene3D" id="3.30.160.150">
    <property type="entry name" value="Lipoprotein like domain"/>
    <property type="match status" value="1"/>
</dbReference>
<dbReference type="AlphaFoldDB" id="A0A0B4X5F7"/>
<dbReference type="GO" id="GO:0019867">
    <property type="term" value="C:outer membrane"/>
    <property type="evidence" value="ECO:0007669"/>
    <property type="project" value="InterPro"/>
</dbReference>
<dbReference type="HOGENOM" id="CLU_117986_1_0_5"/>
<dbReference type="KEGG" id="rga:RGR602_CH04043"/>
<sequence length="173" mass="18380">MSFDIAPRLARGAAITVVLAFAALLSACQVRPLYSETSGVAGKLASVGFSDATTRVEQEVRNRLIFLATRGAGEPVKPAYEVELHVRSDVVDALLVESSDTSRAGRVTVSVDYTLQATADGQVIKSGNRYATALVDFPTQEFAKQRAIRDAENRAARQAAELVGLDIAGALGR</sequence>
<name>A0A0B4X5F7_9HYPH</name>
<accession>A0A0B4X5F7</accession>
<organism evidence="1 2">
    <name type="scientific">Rhizobium gallicum bv. gallicum R602sp</name>
    <dbReference type="NCBI Taxonomy" id="1041138"/>
    <lineage>
        <taxon>Bacteria</taxon>
        <taxon>Pseudomonadati</taxon>
        <taxon>Pseudomonadota</taxon>
        <taxon>Alphaproteobacteria</taxon>
        <taxon>Hyphomicrobiales</taxon>
        <taxon>Rhizobiaceae</taxon>
        <taxon>Rhizobium/Agrobacterium group</taxon>
        <taxon>Rhizobium</taxon>
    </lineage>
</organism>
<dbReference type="GO" id="GO:0043165">
    <property type="term" value="P:Gram-negative-bacterium-type cell outer membrane assembly"/>
    <property type="evidence" value="ECO:0007669"/>
    <property type="project" value="InterPro"/>
</dbReference>
<dbReference type="Proteomes" id="UP000031368">
    <property type="component" value="Chromosome"/>
</dbReference>
<protein>
    <submittedName>
        <fullName evidence="1">Lipopolysccharide assembly LptE family protein</fullName>
    </submittedName>
</protein>
<dbReference type="RefSeq" id="WP_039846542.1">
    <property type="nucleotide sequence ID" value="NZ_CP006877.1"/>
</dbReference>
<dbReference type="InterPro" id="IPR007485">
    <property type="entry name" value="LPS_assembly_LptE"/>
</dbReference>
<evidence type="ECO:0000313" key="1">
    <source>
        <dbReference type="EMBL" id="AJD43339.1"/>
    </source>
</evidence>
<dbReference type="Pfam" id="PF04390">
    <property type="entry name" value="LptE"/>
    <property type="match status" value="1"/>
</dbReference>
<keyword evidence="2" id="KW-1185">Reference proteome</keyword>
<gene>
    <name evidence="1" type="ORF">RGR602_CH04043</name>
</gene>
<dbReference type="EMBL" id="CP006877">
    <property type="protein sequence ID" value="AJD43339.1"/>
    <property type="molecule type" value="Genomic_DNA"/>
</dbReference>
<evidence type="ECO:0000313" key="2">
    <source>
        <dbReference type="Proteomes" id="UP000031368"/>
    </source>
</evidence>